<keyword evidence="4 6" id="KW-1133">Transmembrane helix</keyword>
<dbReference type="AlphaFoldDB" id="A0A6C1EGT0"/>
<dbReference type="GO" id="GO:0008374">
    <property type="term" value="F:O-acyltransferase activity"/>
    <property type="evidence" value="ECO:0007669"/>
    <property type="project" value="TreeGrafter"/>
</dbReference>
<proteinExistence type="inferred from homology"/>
<evidence type="ECO:0000256" key="6">
    <source>
        <dbReference type="SAM" id="Phobius"/>
    </source>
</evidence>
<evidence type="ECO:0000313" key="8">
    <source>
        <dbReference type="Proteomes" id="UP000501346"/>
    </source>
</evidence>
<feature type="transmembrane region" description="Helical" evidence="6">
    <location>
        <begin position="82"/>
        <end position="101"/>
    </location>
</feature>
<feature type="transmembrane region" description="Helical" evidence="6">
    <location>
        <begin position="379"/>
        <end position="398"/>
    </location>
</feature>
<dbReference type="PANTHER" id="PTHR13285:SF18">
    <property type="entry name" value="PROTEIN-CYSTEINE N-PALMITOYLTRANSFERASE RASP"/>
    <property type="match status" value="1"/>
</dbReference>
<dbReference type="Pfam" id="PF03062">
    <property type="entry name" value="MBOAT"/>
    <property type="match status" value="1"/>
</dbReference>
<feature type="transmembrane region" description="Helical" evidence="6">
    <location>
        <begin position="410"/>
        <end position="429"/>
    </location>
</feature>
<dbReference type="InterPro" id="IPR051085">
    <property type="entry name" value="MB_O-acyltransferase"/>
</dbReference>
<dbReference type="GO" id="GO:0005783">
    <property type="term" value="C:endoplasmic reticulum"/>
    <property type="evidence" value="ECO:0007669"/>
    <property type="project" value="TreeGrafter"/>
</dbReference>
<evidence type="ECO:0000256" key="2">
    <source>
        <dbReference type="ARBA" id="ARBA00010323"/>
    </source>
</evidence>
<organism evidence="7 8">
    <name type="scientific">Saccharomyces pastorianus</name>
    <name type="common">Lager yeast</name>
    <name type="synonym">Saccharomyces cerevisiae x Saccharomyces eubayanus</name>
    <dbReference type="NCBI Taxonomy" id="27292"/>
    <lineage>
        <taxon>Eukaryota</taxon>
        <taxon>Fungi</taxon>
        <taxon>Dikarya</taxon>
        <taxon>Ascomycota</taxon>
        <taxon>Saccharomycotina</taxon>
        <taxon>Saccharomycetes</taxon>
        <taxon>Saccharomycetales</taxon>
        <taxon>Saccharomycetaceae</taxon>
        <taxon>Saccharomyces</taxon>
    </lineage>
</organism>
<dbReference type="GO" id="GO:0016020">
    <property type="term" value="C:membrane"/>
    <property type="evidence" value="ECO:0007669"/>
    <property type="project" value="UniProtKB-SubCell"/>
</dbReference>
<feature type="transmembrane region" description="Helical" evidence="6">
    <location>
        <begin position="166"/>
        <end position="186"/>
    </location>
</feature>
<feature type="transmembrane region" description="Helical" evidence="6">
    <location>
        <begin position="580"/>
        <end position="601"/>
    </location>
</feature>
<reference evidence="7 8" key="1">
    <citation type="journal article" date="2019" name="BMC Genomics">
        <title>Chromosome level assembly and comparative genome analysis confirm lager-brewing yeasts originated from a single hybridization.</title>
        <authorList>
            <person name="Salazar A.N."/>
            <person name="Gorter de Vries A.R."/>
            <person name="van den Broek M."/>
            <person name="Brouwers N."/>
            <person name="de la Torre Cortes P."/>
            <person name="Kuijpers N.G.A."/>
            <person name="Daran J.G."/>
            <person name="Abeel T."/>
        </authorList>
    </citation>
    <scope>NUCLEOTIDE SEQUENCE [LARGE SCALE GENOMIC DNA]</scope>
    <source>
        <strain evidence="7 8">CBS 1483</strain>
    </source>
</reference>
<sequence>MSVSRIWSSVVHFFSVQAVDSRIKPDPEFKRRRKLFISSSKNETGSSSIKSIVSTVSGTTRSPVSGSNNPSLSLWNTWEFRLYYLAFLIVLPWMLKAALATSSDSNPNYYKYSGLLSRGWLLGRKVDNSDSQYRFFRSKFFPLSVLILLQTALKKLFIKFSKSSKIYFDFACGLVFICLFYGINSIKFFTHAFIFFTLAHSLKRKRSLATLAIWSYGVFTLFINQKVRNFPFSNIATILNPMDHWYKGIIPRWDFFFNFTLLRLLSYSMDFLERWHEQLSPQPTTNYEDNQPEFRKSSSVSTLQTIYESGKNSALDEKDRMVAEHHIQDYNFINFIAYITYAPLFLVGPIITFNDYLYQTGNKLPSLTRKSISLYALKVFLSLLLMEIVLHFFYVGAIARTKAWSNDTPLQLAMIGLFNLNIMYLKLLIPWRLFRLWAMIDGIDAPENMLRCVDNNYSSLGFWRAWHTSFNKWVIRYIYVPFGGSNNRISTSFAVFSFVAIWHNIEFRLLFWGWLTVFLLLAETFVTKCFIKYRFKVWYRFFCGAGAVINICMMMVVNLYGFCLGADGTKLLLRDIFSTLSGLEFSLMGAASLFIAVQIMFEIREEEKRHGINLKC</sequence>
<feature type="transmembrane region" description="Helical" evidence="6">
    <location>
        <begin position="140"/>
        <end position="160"/>
    </location>
</feature>
<evidence type="ECO:0000256" key="4">
    <source>
        <dbReference type="ARBA" id="ARBA00022989"/>
    </source>
</evidence>
<protein>
    <submittedName>
        <fullName evidence="7">Glycerol uptake protein 2</fullName>
    </submittedName>
</protein>
<dbReference type="PANTHER" id="PTHR13285">
    <property type="entry name" value="ACYLTRANSFERASE"/>
    <property type="match status" value="1"/>
</dbReference>
<feature type="transmembrane region" description="Helical" evidence="6">
    <location>
        <begin position="511"/>
        <end position="531"/>
    </location>
</feature>
<accession>A0A6C1EGT0</accession>
<keyword evidence="5 6" id="KW-0472">Membrane</keyword>
<dbReference type="InterPro" id="IPR004299">
    <property type="entry name" value="MBOAT_fam"/>
</dbReference>
<evidence type="ECO:0000256" key="1">
    <source>
        <dbReference type="ARBA" id="ARBA00004141"/>
    </source>
</evidence>
<feature type="transmembrane region" description="Helical" evidence="6">
    <location>
        <begin position="538"/>
        <end position="560"/>
    </location>
</feature>
<evidence type="ECO:0000256" key="5">
    <source>
        <dbReference type="ARBA" id="ARBA00023136"/>
    </source>
</evidence>
<keyword evidence="3 6" id="KW-0812">Transmembrane</keyword>
<evidence type="ECO:0000256" key="3">
    <source>
        <dbReference type="ARBA" id="ARBA00022692"/>
    </source>
</evidence>
<name>A0A6C1EGT0_SACPS</name>
<gene>
    <name evidence="7" type="primary">GUP2_2</name>
    <name evidence="7" type="ORF">GRS66_010958</name>
</gene>
<evidence type="ECO:0000313" key="7">
    <source>
        <dbReference type="EMBL" id="QID88249.1"/>
    </source>
</evidence>
<dbReference type="Proteomes" id="UP000501346">
    <property type="component" value="Chromosome SeXVI"/>
</dbReference>
<keyword evidence="8" id="KW-1185">Reference proteome</keyword>
<feature type="transmembrane region" description="Helical" evidence="6">
    <location>
        <begin position="335"/>
        <end position="358"/>
    </location>
</feature>
<feature type="transmembrane region" description="Helical" evidence="6">
    <location>
        <begin position="207"/>
        <end position="224"/>
    </location>
</feature>
<dbReference type="GO" id="GO:0006506">
    <property type="term" value="P:GPI anchor biosynthetic process"/>
    <property type="evidence" value="ECO:0007669"/>
    <property type="project" value="TreeGrafter"/>
</dbReference>
<comment type="subcellular location">
    <subcellularLocation>
        <location evidence="1">Membrane</location>
        <topology evidence="1">Multi-pass membrane protein</topology>
    </subcellularLocation>
</comment>
<comment type="similarity">
    <text evidence="2">Belongs to the membrane-bound acyltransferase family.</text>
</comment>
<dbReference type="OrthoDB" id="420606at2759"/>
<dbReference type="EMBL" id="CP049013">
    <property type="protein sequence ID" value="QID88249.1"/>
    <property type="molecule type" value="Genomic_DNA"/>
</dbReference>